<feature type="domain" description="Symplekin C-terminal" evidence="1">
    <location>
        <begin position="224"/>
        <end position="309"/>
    </location>
</feature>
<evidence type="ECO:0000259" key="1">
    <source>
        <dbReference type="Pfam" id="PF12295"/>
    </source>
</evidence>
<accession>A0A1D3CVF6</accession>
<name>A0A1D3CVF6_9EIME</name>
<dbReference type="Proteomes" id="UP000095192">
    <property type="component" value="Unassembled WGS sequence"/>
</dbReference>
<evidence type="ECO:0000313" key="3">
    <source>
        <dbReference type="Proteomes" id="UP000095192"/>
    </source>
</evidence>
<reference evidence="2 3" key="1">
    <citation type="journal article" date="2016" name="BMC Genomics">
        <title>Comparative genomics reveals Cyclospora cayetanensis possesses coccidia-like metabolism and invasion components but unique surface antigens.</title>
        <authorList>
            <person name="Liu S."/>
            <person name="Wang L."/>
            <person name="Zheng H."/>
            <person name="Xu Z."/>
            <person name="Roellig D.M."/>
            <person name="Li N."/>
            <person name="Frace M.A."/>
            <person name="Tang K."/>
            <person name="Arrowood M.J."/>
            <person name="Moss D.M."/>
            <person name="Zhang L."/>
            <person name="Feng Y."/>
            <person name="Xiao L."/>
        </authorList>
    </citation>
    <scope>NUCLEOTIDE SEQUENCE [LARGE SCALE GENOMIC DNA]</scope>
    <source>
        <strain evidence="2 3">CHN_HEN01</strain>
    </source>
</reference>
<dbReference type="VEuPathDB" id="ToxoDB:cyc_03174"/>
<dbReference type="EMBL" id="JROU02001806">
    <property type="protein sequence ID" value="OEH75185.1"/>
    <property type="molecule type" value="Genomic_DNA"/>
</dbReference>
<dbReference type="InterPro" id="IPR022075">
    <property type="entry name" value="Symplekin_C"/>
</dbReference>
<evidence type="ECO:0000313" key="2">
    <source>
        <dbReference type="EMBL" id="OEH75185.1"/>
    </source>
</evidence>
<dbReference type="Pfam" id="PF12295">
    <property type="entry name" value="Symplekin_C"/>
    <property type="match status" value="1"/>
</dbReference>
<protein>
    <recommendedName>
        <fullName evidence="1">Symplekin C-terminal domain-containing protein</fullName>
    </recommendedName>
</protein>
<organism evidence="2 3">
    <name type="scientific">Cyclospora cayetanensis</name>
    <dbReference type="NCBI Taxonomy" id="88456"/>
    <lineage>
        <taxon>Eukaryota</taxon>
        <taxon>Sar</taxon>
        <taxon>Alveolata</taxon>
        <taxon>Apicomplexa</taxon>
        <taxon>Conoidasida</taxon>
        <taxon>Coccidia</taxon>
        <taxon>Eucoccidiorida</taxon>
        <taxon>Eimeriorina</taxon>
        <taxon>Eimeriidae</taxon>
        <taxon>Cyclospora</taxon>
    </lineage>
</organism>
<comment type="caution">
    <text evidence="2">The sequence shown here is derived from an EMBL/GenBank/DDBJ whole genome shotgun (WGS) entry which is preliminary data.</text>
</comment>
<gene>
    <name evidence="2" type="ORF">cyc_03174</name>
</gene>
<sequence length="321" mass="34494">MTEGWWLLLYPKLFGERTPPSLDDAGEKAAAAVAVSWAAKEAAEAVDGGAGASSVAAEKNTAMFKHHEQLLLQASRLPVAQGASAATLATVLVSVVQQNHQEAPIVTELCVSVLLVPVQIVAQINDLHHQVYPQLIEHLAASTSTALQNGELLPHQLLQATWAAFETHKDFALVAPMLPFFTSCREEETSGSSRRLLGTNGGAPHFTYDRGATASACTWQSSYAVAAVCQRLSDDTETPLQPIFGRLLCRAAQHLPSLGEFLSSVVFPALIARQAWLTPSLWKGVSIAVGALWPSHSETLLQHILRLPQRGSSARHTCRSC</sequence>
<dbReference type="InParanoid" id="A0A1D3CVF6"/>
<proteinExistence type="predicted"/>
<keyword evidence="3" id="KW-1185">Reference proteome</keyword>
<dbReference type="AlphaFoldDB" id="A0A1D3CVF6"/>